<keyword evidence="2" id="KW-0378">Hydrolase</keyword>
<dbReference type="InterPro" id="IPR036388">
    <property type="entry name" value="WH-like_DNA-bd_sf"/>
</dbReference>
<proteinExistence type="predicted"/>
<dbReference type="Pfam" id="PF21906">
    <property type="entry name" value="WHD_NrtR"/>
    <property type="match status" value="1"/>
</dbReference>
<dbReference type="CDD" id="cd18873">
    <property type="entry name" value="NUDIX_NadM_like"/>
    <property type="match status" value="1"/>
</dbReference>
<dbReference type="PANTHER" id="PTHR43736">
    <property type="entry name" value="ADP-RIBOSE PYROPHOSPHATASE"/>
    <property type="match status" value="1"/>
</dbReference>
<dbReference type="InterPro" id="IPR000086">
    <property type="entry name" value="NUDIX_hydrolase_dom"/>
</dbReference>
<sequence>MTAFNQRIGVAADAVIFTVDHGELKALLIQMKKTPFSGRWAMPGGLIENKETTRQAAERILKIQTGVKDVYLEQLQTFDDLKRDPNGRVLSVAYMALVPSGNIKLKTNDRYSDVRWWSIKKLPTLAYDHSEILKIAINRLRSKLEYTNIVWSLLPPEFTLTQLQNIYEIILDRDLDKRNFRRKILELGLVATTGKKIKGEAYRPAELYRFKQRRLTYVEVI</sequence>
<dbReference type="SUPFAM" id="SSF55811">
    <property type="entry name" value="Nudix"/>
    <property type="match status" value="1"/>
</dbReference>
<dbReference type="Pfam" id="PF00293">
    <property type="entry name" value="NUDIX"/>
    <property type="match status" value="1"/>
</dbReference>
<evidence type="ECO:0000259" key="1">
    <source>
        <dbReference type="PROSITE" id="PS51462"/>
    </source>
</evidence>
<dbReference type="PROSITE" id="PS51462">
    <property type="entry name" value="NUDIX"/>
    <property type="match status" value="1"/>
</dbReference>
<dbReference type="Gene3D" id="1.10.10.10">
    <property type="entry name" value="Winged helix-like DNA-binding domain superfamily/Winged helix DNA-binding domain"/>
    <property type="match status" value="1"/>
</dbReference>
<dbReference type="PANTHER" id="PTHR43736:SF4">
    <property type="entry name" value="SLR1690 PROTEIN"/>
    <property type="match status" value="1"/>
</dbReference>
<dbReference type="Gene3D" id="3.90.79.10">
    <property type="entry name" value="Nucleoside Triphosphate Pyrophosphohydrolase"/>
    <property type="match status" value="1"/>
</dbReference>
<feature type="domain" description="Nudix hydrolase" evidence="1">
    <location>
        <begin position="7"/>
        <end position="141"/>
    </location>
</feature>
<name>A0A0G1JF11_9BACT</name>
<evidence type="ECO:0000313" key="2">
    <source>
        <dbReference type="EMBL" id="KKT70206.1"/>
    </source>
</evidence>
<accession>A0A0G1JF11</accession>
<dbReference type="GO" id="GO:0016787">
    <property type="term" value="F:hydrolase activity"/>
    <property type="evidence" value="ECO:0007669"/>
    <property type="project" value="UniProtKB-KW"/>
</dbReference>
<comment type="caution">
    <text evidence="2">The sequence shown here is derived from an EMBL/GenBank/DDBJ whole genome shotgun (WGS) entry which is preliminary data.</text>
</comment>
<organism evidence="2 3">
    <name type="scientific">Candidatus Uhrbacteria bacterium GW2011_GWF2_44_350</name>
    <dbReference type="NCBI Taxonomy" id="1619000"/>
    <lineage>
        <taxon>Bacteria</taxon>
        <taxon>Candidatus Uhriibacteriota</taxon>
    </lineage>
</organism>
<dbReference type="InterPro" id="IPR054105">
    <property type="entry name" value="WHD_NrtR"/>
</dbReference>
<dbReference type="SUPFAM" id="SSF46785">
    <property type="entry name" value="Winged helix' DNA-binding domain"/>
    <property type="match status" value="1"/>
</dbReference>
<dbReference type="InterPro" id="IPR036390">
    <property type="entry name" value="WH_DNA-bd_sf"/>
</dbReference>
<gene>
    <name evidence="2" type="ORF">UW63_C0033G0001</name>
</gene>
<protein>
    <submittedName>
        <fullName evidence="2">NUDIX hydrolase</fullName>
    </submittedName>
</protein>
<evidence type="ECO:0000313" key="3">
    <source>
        <dbReference type="Proteomes" id="UP000034154"/>
    </source>
</evidence>
<dbReference type="InterPro" id="IPR015797">
    <property type="entry name" value="NUDIX_hydrolase-like_dom_sf"/>
</dbReference>
<dbReference type="Proteomes" id="UP000034154">
    <property type="component" value="Unassembled WGS sequence"/>
</dbReference>
<dbReference type="AlphaFoldDB" id="A0A0G1JF11"/>
<reference evidence="2 3" key="1">
    <citation type="journal article" date="2015" name="Nature">
        <title>rRNA introns, odd ribosomes, and small enigmatic genomes across a large radiation of phyla.</title>
        <authorList>
            <person name="Brown C.T."/>
            <person name="Hug L.A."/>
            <person name="Thomas B.C."/>
            <person name="Sharon I."/>
            <person name="Castelle C.J."/>
            <person name="Singh A."/>
            <person name="Wilkins M.J."/>
            <person name="Williams K.H."/>
            <person name="Banfield J.F."/>
        </authorList>
    </citation>
    <scope>NUCLEOTIDE SEQUENCE [LARGE SCALE GENOMIC DNA]</scope>
</reference>
<dbReference type="EMBL" id="LCJB01000033">
    <property type="protein sequence ID" value="KKT70206.1"/>
    <property type="molecule type" value="Genomic_DNA"/>
</dbReference>